<dbReference type="Proteomes" id="UP000789901">
    <property type="component" value="Unassembled WGS sequence"/>
</dbReference>
<comment type="caution">
    <text evidence="1">The sequence shown here is derived from an EMBL/GenBank/DDBJ whole genome shotgun (WGS) entry which is preliminary data.</text>
</comment>
<dbReference type="EMBL" id="CAJVQB010040082">
    <property type="protein sequence ID" value="CAG8828028.1"/>
    <property type="molecule type" value="Genomic_DNA"/>
</dbReference>
<gene>
    <name evidence="1" type="ORF">GMARGA_LOCUS29582</name>
</gene>
<evidence type="ECO:0000313" key="1">
    <source>
        <dbReference type="EMBL" id="CAG8828028.1"/>
    </source>
</evidence>
<reference evidence="1 2" key="1">
    <citation type="submission" date="2021-06" db="EMBL/GenBank/DDBJ databases">
        <authorList>
            <person name="Kallberg Y."/>
            <person name="Tangrot J."/>
            <person name="Rosling A."/>
        </authorList>
    </citation>
    <scope>NUCLEOTIDE SEQUENCE [LARGE SCALE GENOMIC DNA]</scope>
    <source>
        <strain evidence="1 2">120-4 pot B 10/14</strain>
    </source>
</reference>
<protein>
    <submittedName>
        <fullName evidence="1">42266_t:CDS:1</fullName>
    </submittedName>
</protein>
<feature type="non-terminal residue" evidence="1">
    <location>
        <position position="1"/>
    </location>
</feature>
<evidence type="ECO:0000313" key="2">
    <source>
        <dbReference type="Proteomes" id="UP000789901"/>
    </source>
</evidence>
<proteinExistence type="predicted"/>
<keyword evidence="2" id="KW-1185">Reference proteome</keyword>
<organism evidence="1 2">
    <name type="scientific">Gigaspora margarita</name>
    <dbReference type="NCBI Taxonomy" id="4874"/>
    <lineage>
        <taxon>Eukaryota</taxon>
        <taxon>Fungi</taxon>
        <taxon>Fungi incertae sedis</taxon>
        <taxon>Mucoromycota</taxon>
        <taxon>Glomeromycotina</taxon>
        <taxon>Glomeromycetes</taxon>
        <taxon>Diversisporales</taxon>
        <taxon>Gigasporaceae</taxon>
        <taxon>Gigaspora</taxon>
    </lineage>
</organism>
<accession>A0ABN7WE42</accession>
<sequence length="39" mass="4266">FVEELLARLVEVAVIGSLDSESSLLSLDNSLYQKLDVSI</sequence>
<name>A0ABN7WE42_GIGMA</name>